<sequence length="201" mass="22670">MPWSNLLVLSSAVEKFIKGNAALFRCNETICQSLGWFQYSWYRPTNSGCLDVHFRNLLGQTKEFEATDPRDKLFALLHIAADTCNVVHSNALLKPDYKKSLMEIILSYWAGGVVFYFSITIQAIKAISDRHAARTLAFGYQAPDYKKSASHALLSGVIPQFNNHPFKATRIAVIEDFHFLSRVTLASACPSRMFLLPMMDV</sequence>
<gene>
    <name evidence="2" type="ORF">EK21DRAFT_94530</name>
</gene>
<name>A0A9P4LG32_9PLEO</name>
<accession>A0A9P4LG32</accession>
<evidence type="ECO:0000313" key="2">
    <source>
        <dbReference type="EMBL" id="KAF2023913.1"/>
    </source>
</evidence>
<keyword evidence="1" id="KW-1133">Transmembrane helix</keyword>
<protein>
    <submittedName>
        <fullName evidence="2">Uncharacterized protein</fullName>
    </submittedName>
</protein>
<keyword evidence="1" id="KW-0472">Membrane</keyword>
<dbReference type="AlphaFoldDB" id="A0A9P4LG32"/>
<comment type="caution">
    <text evidence="2">The sequence shown here is derived from an EMBL/GenBank/DDBJ whole genome shotgun (WGS) entry which is preliminary data.</text>
</comment>
<dbReference type="Proteomes" id="UP000799777">
    <property type="component" value="Unassembled WGS sequence"/>
</dbReference>
<dbReference type="OrthoDB" id="2157530at2759"/>
<reference evidence="2" key="1">
    <citation type="journal article" date="2020" name="Stud. Mycol.">
        <title>101 Dothideomycetes genomes: a test case for predicting lifestyles and emergence of pathogens.</title>
        <authorList>
            <person name="Haridas S."/>
            <person name="Albert R."/>
            <person name="Binder M."/>
            <person name="Bloem J."/>
            <person name="Labutti K."/>
            <person name="Salamov A."/>
            <person name="Andreopoulos B."/>
            <person name="Baker S."/>
            <person name="Barry K."/>
            <person name="Bills G."/>
            <person name="Bluhm B."/>
            <person name="Cannon C."/>
            <person name="Castanera R."/>
            <person name="Culley D."/>
            <person name="Daum C."/>
            <person name="Ezra D."/>
            <person name="Gonzalez J."/>
            <person name="Henrissat B."/>
            <person name="Kuo A."/>
            <person name="Liang C."/>
            <person name="Lipzen A."/>
            <person name="Lutzoni F."/>
            <person name="Magnuson J."/>
            <person name="Mondo S."/>
            <person name="Nolan M."/>
            <person name="Ohm R."/>
            <person name="Pangilinan J."/>
            <person name="Park H.-J."/>
            <person name="Ramirez L."/>
            <person name="Alfaro M."/>
            <person name="Sun H."/>
            <person name="Tritt A."/>
            <person name="Yoshinaga Y."/>
            <person name="Zwiers L.-H."/>
            <person name="Turgeon B."/>
            <person name="Goodwin S."/>
            <person name="Spatafora J."/>
            <person name="Crous P."/>
            <person name="Grigoriev I."/>
        </authorList>
    </citation>
    <scope>NUCLEOTIDE SEQUENCE</scope>
    <source>
        <strain evidence="2">CBS 110217</strain>
    </source>
</reference>
<evidence type="ECO:0000256" key="1">
    <source>
        <dbReference type="SAM" id="Phobius"/>
    </source>
</evidence>
<keyword evidence="1" id="KW-0812">Transmembrane</keyword>
<dbReference type="EMBL" id="ML978318">
    <property type="protein sequence ID" value="KAF2023913.1"/>
    <property type="molecule type" value="Genomic_DNA"/>
</dbReference>
<evidence type="ECO:0000313" key="3">
    <source>
        <dbReference type="Proteomes" id="UP000799777"/>
    </source>
</evidence>
<organism evidence="2 3">
    <name type="scientific">Setomelanomma holmii</name>
    <dbReference type="NCBI Taxonomy" id="210430"/>
    <lineage>
        <taxon>Eukaryota</taxon>
        <taxon>Fungi</taxon>
        <taxon>Dikarya</taxon>
        <taxon>Ascomycota</taxon>
        <taxon>Pezizomycotina</taxon>
        <taxon>Dothideomycetes</taxon>
        <taxon>Pleosporomycetidae</taxon>
        <taxon>Pleosporales</taxon>
        <taxon>Pleosporineae</taxon>
        <taxon>Phaeosphaeriaceae</taxon>
        <taxon>Setomelanomma</taxon>
    </lineage>
</organism>
<feature type="transmembrane region" description="Helical" evidence="1">
    <location>
        <begin position="104"/>
        <end position="124"/>
    </location>
</feature>
<keyword evidence="3" id="KW-1185">Reference proteome</keyword>
<proteinExistence type="predicted"/>